<gene>
    <name evidence="5" type="ORF">XENOCAPTIV_025859</name>
</gene>
<keyword evidence="3" id="KW-1133">Transmembrane helix</keyword>
<protein>
    <submittedName>
        <fullName evidence="5">Uncharacterized protein</fullName>
    </submittedName>
</protein>
<evidence type="ECO:0000313" key="5">
    <source>
        <dbReference type="EMBL" id="MEQ2202373.1"/>
    </source>
</evidence>
<keyword evidence="1" id="KW-0813">Transport</keyword>
<proteinExistence type="predicted"/>
<comment type="caution">
    <text evidence="5">The sequence shown here is derived from an EMBL/GenBank/DDBJ whole genome shotgun (WGS) entry which is preliminary data.</text>
</comment>
<dbReference type="InterPro" id="IPR050835">
    <property type="entry name" value="ABC_transporter_sub-D"/>
</dbReference>
<dbReference type="PANTHER" id="PTHR11384:SF67">
    <property type="entry name" value="ATP-BINDING CASSETTE SUB-FAMILY D MEMBER 1"/>
    <property type="match status" value="1"/>
</dbReference>
<evidence type="ECO:0000256" key="3">
    <source>
        <dbReference type="ARBA" id="ARBA00022989"/>
    </source>
</evidence>
<evidence type="ECO:0000256" key="2">
    <source>
        <dbReference type="ARBA" id="ARBA00022692"/>
    </source>
</evidence>
<reference evidence="5 6" key="1">
    <citation type="submission" date="2021-06" db="EMBL/GenBank/DDBJ databases">
        <authorList>
            <person name="Palmer J.M."/>
        </authorList>
    </citation>
    <scope>NUCLEOTIDE SEQUENCE [LARGE SCALE GENOMIC DNA]</scope>
    <source>
        <strain evidence="5 6">XC_2019</strain>
        <tissue evidence="5">Muscle</tissue>
    </source>
</reference>
<dbReference type="EMBL" id="JAHRIN010033672">
    <property type="protein sequence ID" value="MEQ2202373.1"/>
    <property type="molecule type" value="Genomic_DNA"/>
</dbReference>
<name>A0ABV0R3R3_9TELE</name>
<evidence type="ECO:0000256" key="1">
    <source>
        <dbReference type="ARBA" id="ARBA00022448"/>
    </source>
</evidence>
<keyword evidence="6" id="KW-1185">Reference proteome</keyword>
<evidence type="ECO:0000313" key="6">
    <source>
        <dbReference type="Proteomes" id="UP001434883"/>
    </source>
</evidence>
<keyword evidence="4" id="KW-0472">Membrane</keyword>
<keyword evidence="2" id="KW-0812">Transmembrane</keyword>
<organism evidence="5 6">
    <name type="scientific">Xenoophorus captivus</name>
    <dbReference type="NCBI Taxonomy" id="1517983"/>
    <lineage>
        <taxon>Eukaryota</taxon>
        <taxon>Metazoa</taxon>
        <taxon>Chordata</taxon>
        <taxon>Craniata</taxon>
        <taxon>Vertebrata</taxon>
        <taxon>Euteleostomi</taxon>
        <taxon>Actinopterygii</taxon>
        <taxon>Neopterygii</taxon>
        <taxon>Teleostei</taxon>
        <taxon>Neoteleostei</taxon>
        <taxon>Acanthomorphata</taxon>
        <taxon>Ovalentaria</taxon>
        <taxon>Atherinomorphae</taxon>
        <taxon>Cyprinodontiformes</taxon>
        <taxon>Goodeidae</taxon>
        <taxon>Xenoophorus</taxon>
    </lineage>
</organism>
<evidence type="ECO:0000256" key="4">
    <source>
        <dbReference type="ARBA" id="ARBA00023136"/>
    </source>
</evidence>
<dbReference type="Proteomes" id="UP001434883">
    <property type="component" value="Unassembled WGS sequence"/>
</dbReference>
<sequence length="124" mass="14100">MGSLRDQVIYPDSVEDMAARGLTDKDLEAILDIVNLNHINIHMPIPEQVQPLSLHIRKYHTHLLQFNGEGGWRFEQLDSATRLSLAEEKQRLEAQLAGIPEMQSRLNELCKILGDDSVLKTVEE</sequence>
<accession>A0ABV0R3R3</accession>
<dbReference type="PANTHER" id="PTHR11384">
    <property type="entry name" value="ATP-BINDING CASSETTE, SUB-FAMILY D MEMBER"/>
    <property type="match status" value="1"/>
</dbReference>